<name>A0ABV8QP70_9BACT</name>
<comment type="caution">
    <text evidence="1">The sequence shown here is derived from an EMBL/GenBank/DDBJ whole genome shotgun (WGS) entry which is preliminary data.</text>
</comment>
<accession>A0ABV8QP70</accession>
<dbReference type="RefSeq" id="WP_379707104.1">
    <property type="nucleotide sequence ID" value="NZ_JBHSCZ010000001.1"/>
</dbReference>
<gene>
    <name evidence="1" type="ORF">ACFOWM_03475</name>
</gene>
<evidence type="ECO:0000313" key="1">
    <source>
        <dbReference type="EMBL" id="MFC4261924.1"/>
    </source>
</evidence>
<proteinExistence type="predicted"/>
<reference evidence="2" key="1">
    <citation type="journal article" date="2019" name="Int. J. Syst. Evol. Microbiol.">
        <title>The Global Catalogue of Microorganisms (GCM) 10K type strain sequencing project: providing services to taxonomists for standard genome sequencing and annotation.</title>
        <authorList>
            <consortium name="The Broad Institute Genomics Platform"/>
            <consortium name="The Broad Institute Genome Sequencing Center for Infectious Disease"/>
            <person name="Wu L."/>
            <person name="Ma J."/>
        </authorList>
    </citation>
    <scope>NUCLEOTIDE SEQUENCE [LARGE SCALE GENOMIC DNA]</scope>
    <source>
        <strain evidence="2">CECT 8289</strain>
    </source>
</reference>
<sequence>MSHKQQTIEVCQQYLNDLSAGQYFNMADFNHYYRKHNGGFSPFFFGYEIADYIIREANSRILKQQEQERLTTSNTFNYA</sequence>
<organism evidence="1 2">
    <name type="scientific">Ferruginibacter yonginensis</name>
    <dbReference type="NCBI Taxonomy" id="1310416"/>
    <lineage>
        <taxon>Bacteria</taxon>
        <taxon>Pseudomonadati</taxon>
        <taxon>Bacteroidota</taxon>
        <taxon>Chitinophagia</taxon>
        <taxon>Chitinophagales</taxon>
        <taxon>Chitinophagaceae</taxon>
        <taxon>Ferruginibacter</taxon>
    </lineage>
</organism>
<evidence type="ECO:0000313" key="2">
    <source>
        <dbReference type="Proteomes" id="UP001595907"/>
    </source>
</evidence>
<dbReference type="EMBL" id="JBHSCZ010000001">
    <property type="protein sequence ID" value="MFC4261924.1"/>
    <property type="molecule type" value="Genomic_DNA"/>
</dbReference>
<dbReference type="Proteomes" id="UP001595907">
    <property type="component" value="Unassembled WGS sequence"/>
</dbReference>
<keyword evidence="2" id="KW-1185">Reference proteome</keyword>
<protein>
    <submittedName>
        <fullName evidence="1">Uncharacterized protein</fullName>
    </submittedName>
</protein>